<keyword evidence="3" id="KW-0539">Nucleus</keyword>
<evidence type="ECO:0000256" key="3">
    <source>
        <dbReference type="ARBA" id="ARBA00023242"/>
    </source>
</evidence>
<evidence type="ECO:0000313" key="6">
    <source>
        <dbReference type="EMBL" id="KAF2836325.1"/>
    </source>
</evidence>
<dbReference type="Proteomes" id="UP000799429">
    <property type="component" value="Unassembled WGS sequence"/>
</dbReference>
<dbReference type="AlphaFoldDB" id="A0A9P4VNJ2"/>
<dbReference type="InterPro" id="IPR021850">
    <property type="entry name" value="Symplekin/Pta1"/>
</dbReference>
<feature type="compositionally biased region" description="Pro residues" evidence="4">
    <location>
        <begin position="339"/>
        <end position="349"/>
    </location>
</feature>
<feature type="domain" description="Symplekin/Pta1 N-terminal" evidence="5">
    <location>
        <begin position="84"/>
        <end position="305"/>
    </location>
</feature>
<reference evidence="6" key="1">
    <citation type="journal article" date="2020" name="Stud. Mycol.">
        <title>101 Dothideomycetes genomes: a test case for predicting lifestyles and emergence of pathogens.</title>
        <authorList>
            <person name="Haridas S."/>
            <person name="Albert R."/>
            <person name="Binder M."/>
            <person name="Bloem J."/>
            <person name="Labutti K."/>
            <person name="Salamov A."/>
            <person name="Andreopoulos B."/>
            <person name="Baker S."/>
            <person name="Barry K."/>
            <person name="Bills G."/>
            <person name="Bluhm B."/>
            <person name="Cannon C."/>
            <person name="Castanera R."/>
            <person name="Culley D."/>
            <person name="Daum C."/>
            <person name="Ezra D."/>
            <person name="Gonzalez J."/>
            <person name="Henrissat B."/>
            <person name="Kuo A."/>
            <person name="Liang C."/>
            <person name="Lipzen A."/>
            <person name="Lutzoni F."/>
            <person name="Magnuson J."/>
            <person name="Mondo S."/>
            <person name="Nolan M."/>
            <person name="Ohm R."/>
            <person name="Pangilinan J."/>
            <person name="Park H.-J."/>
            <person name="Ramirez L."/>
            <person name="Alfaro M."/>
            <person name="Sun H."/>
            <person name="Tritt A."/>
            <person name="Yoshinaga Y."/>
            <person name="Zwiers L.-H."/>
            <person name="Turgeon B."/>
            <person name="Goodwin S."/>
            <person name="Spatafora J."/>
            <person name="Crous P."/>
            <person name="Grigoriev I."/>
        </authorList>
    </citation>
    <scope>NUCLEOTIDE SEQUENCE</scope>
    <source>
        <strain evidence="6">CBS 101060</strain>
    </source>
</reference>
<evidence type="ECO:0000313" key="7">
    <source>
        <dbReference type="Proteomes" id="UP000799429"/>
    </source>
</evidence>
<dbReference type="SUPFAM" id="SSF48371">
    <property type="entry name" value="ARM repeat"/>
    <property type="match status" value="1"/>
</dbReference>
<feature type="region of interest" description="Disordered" evidence="4">
    <location>
        <begin position="329"/>
        <end position="352"/>
    </location>
</feature>
<dbReference type="InterPro" id="IPR011989">
    <property type="entry name" value="ARM-like"/>
</dbReference>
<dbReference type="GO" id="GO:0006397">
    <property type="term" value="P:mRNA processing"/>
    <property type="evidence" value="ECO:0007669"/>
    <property type="project" value="UniProtKB-KW"/>
</dbReference>
<dbReference type="EMBL" id="MU006104">
    <property type="protein sequence ID" value="KAF2836325.1"/>
    <property type="molecule type" value="Genomic_DNA"/>
</dbReference>
<evidence type="ECO:0000259" key="5">
    <source>
        <dbReference type="Pfam" id="PF11935"/>
    </source>
</evidence>
<keyword evidence="2" id="KW-0507">mRNA processing</keyword>
<accession>A0A9P4VNJ2</accession>
<dbReference type="InterPro" id="IPR016024">
    <property type="entry name" value="ARM-type_fold"/>
</dbReference>
<dbReference type="OrthoDB" id="331600at2759"/>
<sequence>MNDTISQLNTARGLALTDAAYYPQIVPSVLPIIGANANLDLRRWGSEFLAETFSSPLLGVDEKRQLSLGVLDTLKGYLEVPGEDTAVVKNVVQTAASIFPLVFRHIINNPHDSATWQKMAAIKSNILRRMDSSPPGVRVCCIKFIQRVVQTQTPGVISDPRRPENNELSSALVPRDHPVIPPPQLEAEASGLLDRLLGILQEEVSDALMVTATMNILGSLIRYRPTIANKIISVVLNFNPFRLAQFQPFTPKTKVMIRSMERTMRSLLVHLIKKNPHHPLGPRIQQAVERLQHTRLEMLEEANRKRPAPTEPTDGLDHAKRQRLGAEVTPAPNTHSSIPPQPSQPPQPPQGRTTIAQLFTLTQDKGSASFDVRAIPIDVVNNLLIPILSSIDKNKMNNAINAVRGRYLSLSRAQQQQKAIVAAAASKAVAAPEDDDDYEPDYQPTEDAEQILNQLDNAPPDPLVPPDRAVEVTLGSFEMPQPPPLTDQEIMECSRNAINRVFGTMGSFDEGGSSKPQKRGFSRLAASSHDRDAWITIITRLATRSTAGLENGTSKVKSEEDPYAARVRRSQMTFSDSIRETLYMYIIEDFRRRIDVAISWLCEEWYNDRIQSQNGEEPTMNYDKWAKKVLDGMVPYLDAKDKVLIRFLSEIPQLDRELLDRVKRLASDPERVTLAVSAIHYLIILRPPVREMCLDALEDLWRNYEDARPSTAKLLTKWRPQALQETVNGAGGEVKAEA</sequence>
<name>A0A9P4VNJ2_9PEZI</name>
<comment type="subcellular location">
    <subcellularLocation>
        <location evidence="1">Nucleus</location>
    </subcellularLocation>
</comment>
<evidence type="ECO:0000256" key="4">
    <source>
        <dbReference type="SAM" id="MobiDB-lite"/>
    </source>
</evidence>
<dbReference type="InterPro" id="IPR032460">
    <property type="entry name" value="Symplekin/Pta1_N"/>
</dbReference>
<evidence type="ECO:0000256" key="2">
    <source>
        <dbReference type="ARBA" id="ARBA00022664"/>
    </source>
</evidence>
<dbReference type="Pfam" id="PF11935">
    <property type="entry name" value="SYMPK_PTA1_N"/>
    <property type="match status" value="1"/>
</dbReference>
<proteinExistence type="predicted"/>
<protein>
    <recommendedName>
        <fullName evidence="5">Symplekin/Pta1 N-terminal domain-containing protein</fullName>
    </recommendedName>
</protein>
<dbReference type="PANTHER" id="PTHR15245:SF20">
    <property type="entry name" value="SYMPLEKIN"/>
    <property type="match status" value="1"/>
</dbReference>
<dbReference type="Gene3D" id="1.25.10.10">
    <property type="entry name" value="Leucine-rich Repeat Variant"/>
    <property type="match status" value="1"/>
</dbReference>
<dbReference type="PANTHER" id="PTHR15245">
    <property type="entry name" value="SYMPLEKIN-RELATED"/>
    <property type="match status" value="1"/>
</dbReference>
<evidence type="ECO:0000256" key="1">
    <source>
        <dbReference type="ARBA" id="ARBA00004123"/>
    </source>
</evidence>
<comment type="caution">
    <text evidence="6">The sequence shown here is derived from an EMBL/GenBank/DDBJ whole genome shotgun (WGS) entry which is preliminary data.</text>
</comment>
<dbReference type="GO" id="GO:0005847">
    <property type="term" value="C:mRNA cleavage and polyadenylation specificity factor complex"/>
    <property type="evidence" value="ECO:0007669"/>
    <property type="project" value="TreeGrafter"/>
</dbReference>
<organism evidence="6 7">
    <name type="scientific">Patellaria atrata CBS 101060</name>
    <dbReference type="NCBI Taxonomy" id="1346257"/>
    <lineage>
        <taxon>Eukaryota</taxon>
        <taxon>Fungi</taxon>
        <taxon>Dikarya</taxon>
        <taxon>Ascomycota</taxon>
        <taxon>Pezizomycotina</taxon>
        <taxon>Dothideomycetes</taxon>
        <taxon>Dothideomycetes incertae sedis</taxon>
        <taxon>Patellariales</taxon>
        <taxon>Patellariaceae</taxon>
        <taxon>Patellaria</taxon>
    </lineage>
</organism>
<gene>
    <name evidence="6" type="ORF">M501DRAFT_267523</name>
</gene>
<keyword evidence="7" id="KW-1185">Reference proteome</keyword>